<accession>A0A2T2XJH1</accession>
<evidence type="ECO:0000313" key="10">
    <source>
        <dbReference type="Proteomes" id="UP000242972"/>
    </source>
</evidence>
<evidence type="ECO:0000256" key="8">
    <source>
        <dbReference type="ARBA" id="ARBA00023163"/>
    </source>
</evidence>
<dbReference type="AlphaFoldDB" id="A0A2T2XJH1"/>
<dbReference type="GO" id="GO:0045892">
    <property type="term" value="P:negative regulation of DNA-templated transcription"/>
    <property type="evidence" value="ECO:0007669"/>
    <property type="project" value="InterPro"/>
</dbReference>
<evidence type="ECO:0000256" key="1">
    <source>
        <dbReference type="ARBA" id="ARBA00022491"/>
    </source>
</evidence>
<dbReference type="GO" id="GO:0003677">
    <property type="term" value="F:DNA binding"/>
    <property type="evidence" value="ECO:0007669"/>
    <property type="project" value="UniProtKB-KW"/>
</dbReference>
<dbReference type="SUPFAM" id="SSF46785">
    <property type="entry name" value="Winged helix' DNA-binding domain"/>
    <property type="match status" value="1"/>
</dbReference>
<organism evidence="9 10">
    <name type="scientific">Sulfobacillus benefaciens</name>
    <dbReference type="NCBI Taxonomy" id="453960"/>
    <lineage>
        <taxon>Bacteria</taxon>
        <taxon>Bacillati</taxon>
        <taxon>Bacillota</taxon>
        <taxon>Clostridia</taxon>
        <taxon>Eubacteriales</taxon>
        <taxon>Clostridiales Family XVII. Incertae Sedis</taxon>
        <taxon>Sulfobacillus</taxon>
    </lineage>
</organism>
<dbReference type="InterPro" id="IPR036388">
    <property type="entry name" value="WH-like_DNA-bd_sf"/>
</dbReference>
<dbReference type="Gene3D" id="3.10.129.10">
    <property type="entry name" value="Hotdog Thioesterase"/>
    <property type="match status" value="1"/>
</dbReference>
<evidence type="ECO:0000313" key="9">
    <source>
        <dbReference type="EMBL" id="PSR34639.1"/>
    </source>
</evidence>
<evidence type="ECO:0000256" key="3">
    <source>
        <dbReference type="ARBA" id="ARBA00022832"/>
    </source>
</evidence>
<dbReference type="SUPFAM" id="SSF54637">
    <property type="entry name" value="Thioesterase/thiol ester dehydrase-isomerase"/>
    <property type="match status" value="1"/>
</dbReference>
<dbReference type="InterPro" id="IPR029069">
    <property type="entry name" value="HotDog_dom_sf"/>
</dbReference>
<gene>
    <name evidence="9" type="ORF">C7B46_04165</name>
</gene>
<keyword evidence="5" id="KW-0443">Lipid metabolism</keyword>
<evidence type="ECO:0000256" key="7">
    <source>
        <dbReference type="ARBA" id="ARBA00023160"/>
    </source>
</evidence>
<keyword evidence="1" id="KW-0678">Repressor</keyword>
<keyword evidence="3" id="KW-0276">Fatty acid metabolism</keyword>
<dbReference type="GO" id="GO:0006633">
    <property type="term" value="P:fatty acid biosynthetic process"/>
    <property type="evidence" value="ECO:0007669"/>
    <property type="project" value="UniProtKB-KW"/>
</dbReference>
<evidence type="ECO:0000256" key="2">
    <source>
        <dbReference type="ARBA" id="ARBA00022516"/>
    </source>
</evidence>
<name>A0A2T2XJH1_9FIRM</name>
<keyword evidence="6" id="KW-0238">DNA-binding</keyword>
<keyword evidence="2" id="KW-0444">Lipid biosynthesis</keyword>
<sequence>MRVSKIERQRQLRELLSQNPLQTDEELAEHFGVSVPTIRLDRMHLGIPEMRLRSENLARRSVNQVRAMHRQEMVGELVDLNIGHSGRSVLDTDAAMAFAHTGVLRGHYIFAQADSLAIAVVDGDVVLTGLVNAKFKQPVMAGEQISAYAEVIRKTGPRWVVLVESQVRQETVFRAKFVVFAVAALTAAKGGSKF</sequence>
<dbReference type="PIRSF" id="PIRSF037733">
    <property type="entry name" value="Transcription_factor_FapR"/>
    <property type="match status" value="1"/>
</dbReference>
<protein>
    <submittedName>
        <fullName evidence="9">Transcription factor FapR</fullName>
    </submittedName>
</protein>
<dbReference type="Proteomes" id="UP000242972">
    <property type="component" value="Unassembled WGS sequence"/>
</dbReference>
<proteinExistence type="predicted"/>
<dbReference type="GO" id="GO:0045717">
    <property type="term" value="P:negative regulation of fatty acid biosynthetic process"/>
    <property type="evidence" value="ECO:0007669"/>
    <property type="project" value="InterPro"/>
</dbReference>
<evidence type="ECO:0000256" key="6">
    <source>
        <dbReference type="ARBA" id="ARBA00023125"/>
    </source>
</evidence>
<comment type="caution">
    <text evidence="9">The sequence shown here is derived from an EMBL/GenBank/DDBJ whole genome shotgun (WGS) entry which is preliminary data.</text>
</comment>
<reference evidence="9 10" key="1">
    <citation type="journal article" date="2014" name="BMC Genomics">
        <title>Comparison of environmental and isolate Sulfobacillus genomes reveals diverse carbon, sulfur, nitrogen, and hydrogen metabolisms.</title>
        <authorList>
            <person name="Justice N.B."/>
            <person name="Norman A."/>
            <person name="Brown C.T."/>
            <person name="Singh A."/>
            <person name="Thomas B.C."/>
            <person name="Banfield J.F."/>
        </authorList>
    </citation>
    <scope>NUCLEOTIDE SEQUENCE [LARGE SCALE GENOMIC DNA]</scope>
    <source>
        <strain evidence="9">AMDSBA4</strain>
    </source>
</reference>
<keyword evidence="8" id="KW-0804">Transcription</keyword>
<dbReference type="GO" id="GO:0003700">
    <property type="term" value="F:DNA-binding transcription factor activity"/>
    <property type="evidence" value="ECO:0007669"/>
    <property type="project" value="InterPro"/>
</dbReference>
<dbReference type="Gene3D" id="1.10.10.10">
    <property type="entry name" value="Winged helix-like DNA-binding domain superfamily/Winged helix DNA-binding domain"/>
    <property type="match status" value="1"/>
</dbReference>
<keyword evidence="7" id="KW-0275">Fatty acid biosynthesis</keyword>
<evidence type="ECO:0000256" key="5">
    <source>
        <dbReference type="ARBA" id="ARBA00023098"/>
    </source>
</evidence>
<dbReference type="CDD" id="cd03440">
    <property type="entry name" value="hot_dog"/>
    <property type="match status" value="1"/>
</dbReference>
<dbReference type="InterPro" id="IPR036390">
    <property type="entry name" value="WH_DNA-bd_sf"/>
</dbReference>
<dbReference type="NCBIfam" id="NF003359">
    <property type="entry name" value="PRK04424.1"/>
    <property type="match status" value="1"/>
</dbReference>
<dbReference type="EMBL" id="PXYW01000007">
    <property type="protein sequence ID" value="PSR34639.1"/>
    <property type="molecule type" value="Genomic_DNA"/>
</dbReference>
<evidence type="ECO:0000256" key="4">
    <source>
        <dbReference type="ARBA" id="ARBA00023015"/>
    </source>
</evidence>
<keyword evidence="4" id="KW-0805">Transcription regulation</keyword>
<dbReference type="InterPro" id="IPR017275">
    <property type="entry name" value="Transcription_factor_FapR"/>
</dbReference>